<gene>
    <name evidence="1" type="ORF">PhaeoP88_01723</name>
</gene>
<protein>
    <submittedName>
        <fullName evidence="1">Uncharacterized protein</fullName>
    </submittedName>
</protein>
<name>A0A2I7K917_9RHOB</name>
<proteinExistence type="predicted"/>
<sequence>MSKDRFIDPLRKPRPKSAFISRLKYLTLKLIIAASTAVMSGFSDGEPPSRHLMSAGRERTVEGGVAYDKRTIVTYNDEHAVEGF</sequence>
<dbReference type="AlphaFoldDB" id="A0A2I7K917"/>
<evidence type="ECO:0000313" key="1">
    <source>
        <dbReference type="EMBL" id="AUQ99096.1"/>
    </source>
</evidence>
<evidence type="ECO:0000313" key="2">
    <source>
        <dbReference type="Proteomes" id="UP000236447"/>
    </source>
</evidence>
<dbReference type="EMBL" id="CP010725">
    <property type="protein sequence ID" value="AUQ99096.1"/>
    <property type="molecule type" value="Genomic_DNA"/>
</dbReference>
<accession>A0A2I7K917</accession>
<dbReference type="Proteomes" id="UP000236447">
    <property type="component" value="Chromosome"/>
</dbReference>
<reference evidence="1 2" key="2">
    <citation type="journal article" date="2017" name="Genome Biol. Evol.">
        <title>Trajectories and Drivers of Genome Evolution in Surface-Associated Marine Phaeobacter.</title>
        <authorList>
            <person name="Freese H.M."/>
            <person name="Sikorski J."/>
            <person name="Bunk B."/>
            <person name="Scheuner C."/>
            <person name="Meier-Kolthoff J.P."/>
            <person name="Sproer C."/>
            <person name="Gram L."/>
            <person name="Overmann J."/>
        </authorList>
    </citation>
    <scope>NUCLEOTIDE SEQUENCE [LARGE SCALE GENOMIC DNA]</scope>
    <source>
        <strain evidence="1 2">P88</strain>
    </source>
</reference>
<organism evidence="1 2">
    <name type="scientific">Phaeobacter inhibens</name>
    <dbReference type="NCBI Taxonomy" id="221822"/>
    <lineage>
        <taxon>Bacteria</taxon>
        <taxon>Pseudomonadati</taxon>
        <taxon>Pseudomonadota</taxon>
        <taxon>Alphaproteobacteria</taxon>
        <taxon>Rhodobacterales</taxon>
        <taxon>Roseobacteraceae</taxon>
        <taxon>Phaeobacter</taxon>
    </lineage>
</organism>
<reference evidence="1 2" key="1">
    <citation type="journal article" date="2017" name="Front. Microbiol.">
        <title>Phaeobacter piscinae sp. nov., a species of the Roseobacter group and potential aquaculture probiont.</title>
        <authorList>
            <person name="Sonnenschein E.C."/>
            <person name="Phippen C.B.W."/>
            <person name="Nielsen K.F."/>
            <person name="Mateiu R.V."/>
            <person name="Melchiorsen J."/>
            <person name="Gram L."/>
            <person name="Overmann J."/>
            <person name="Freese H.M."/>
        </authorList>
    </citation>
    <scope>NUCLEOTIDE SEQUENCE [LARGE SCALE GENOMIC DNA]</scope>
    <source>
        <strain evidence="1 2">P88</strain>
    </source>
</reference>